<dbReference type="RefSeq" id="WP_285092585.1">
    <property type="nucleotide sequence ID" value="NZ_CP126975.1"/>
</dbReference>
<reference evidence="1 2" key="1">
    <citation type="submission" date="2023-06" db="EMBL/GenBank/DDBJ databases">
        <title>Complete Genome Sequence of Gallibacterium anatis Strain BJF12, Isolated from a chicken with diarrhea.</title>
        <authorList>
            <person name="Guo F."/>
            <person name="Bu W."/>
            <person name="Xu F."/>
            <person name="Wen T."/>
        </authorList>
    </citation>
    <scope>NUCLEOTIDE SEQUENCE [LARGE SCALE GENOMIC DNA]</scope>
    <source>
        <strain evidence="1 2">BJF12</strain>
    </source>
</reference>
<gene>
    <name evidence="1" type="ORF">QP018_08445</name>
</gene>
<name>A0AAX3X9Z6_9PAST</name>
<keyword evidence="2" id="KW-1185">Reference proteome</keyword>
<dbReference type="EMBL" id="CP126975">
    <property type="protein sequence ID" value="WIM78804.1"/>
    <property type="molecule type" value="Genomic_DNA"/>
</dbReference>
<evidence type="ECO:0008006" key="3">
    <source>
        <dbReference type="Google" id="ProtNLM"/>
    </source>
</evidence>
<organism evidence="1 2">
    <name type="scientific">Gallibacterium anatis</name>
    <dbReference type="NCBI Taxonomy" id="750"/>
    <lineage>
        <taxon>Bacteria</taxon>
        <taxon>Pseudomonadati</taxon>
        <taxon>Pseudomonadota</taxon>
        <taxon>Gammaproteobacteria</taxon>
        <taxon>Pasteurellales</taxon>
        <taxon>Pasteurellaceae</taxon>
        <taxon>Gallibacterium</taxon>
    </lineage>
</organism>
<dbReference type="PROSITE" id="PS51257">
    <property type="entry name" value="PROKAR_LIPOPROTEIN"/>
    <property type="match status" value="1"/>
</dbReference>
<accession>A0AAX3X9Z6</accession>
<evidence type="ECO:0000313" key="1">
    <source>
        <dbReference type="EMBL" id="WIM78804.1"/>
    </source>
</evidence>
<dbReference type="AlphaFoldDB" id="A0AAX3X9Z6"/>
<sequence>MMKKLLFTLSIVALSACQSTELSTQNKPYDPQTDARIRIFGQNGRPSSMKVEINGQIEQITVGGGAGQAAASLLGVKSNETIGMPATALSKDPSQLSNIGSSAFFKEFVVPAGKEVTVRNAIQTPPHKFSNVSTGITTISYKHCSGDEITFVPMAGKDYEVAPSPNLDHCGVSVYEIK</sequence>
<evidence type="ECO:0000313" key="2">
    <source>
        <dbReference type="Proteomes" id="UP001226750"/>
    </source>
</evidence>
<protein>
    <recommendedName>
        <fullName evidence="3">Lipoprotein</fullName>
    </recommendedName>
</protein>
<proteinExistence type="predicted"/>
<dbReference type="Proteomes" id="UP001226750">
    <property type="component" value="Chromosome"/>
</dbReference>